<reference evidence="1 2" key="1">
    <citation type="submission" date="2020-08" db="EMBL/GenBank/DDBJ databases">
        <title>Streptomyces sp. PSKA01 genome sequencing and assembly.</title>
        <authorList>
            <person name="Mandal S."/>
            <person name="Maiti P.K."/>
            <person name="Das P."/>
        </authorList>
    </citation>
    <scope>NUCLEOTIDE SEQUENCE [LARGE SCALE GENOMIC DNA]</scope>
    <source>
        <strain evidence="1 2">PSKA01</strain>
    </source>
</reference>
<organism evidence="1 2">
    <name type="scientific">Streptomyces cupreus</name>
    <dbReference type="NCBI Taxonomy" id="2759956"/>
    <lineage>
        <taxon>Bacteria</taxon>
        <taxon>Bacillati</taxon>
        <taxon>Actinomycetota</taxon>
        <taxon>Actinomycetes</taxon>
        <taxon>Kitasatosporales</taxon>
        <taxon>Streptomycetaceae</taxon>
        <taxon>Streptomyces</taxon>
    </lineage>
</organism>
<comment type="caution">
    <text evidence="1">The sequence shown here is derived from an EMBL/GenBank/DDBJ whole genome shotgun (WGS) entry which is preliminary data.</text>
</comment>
<evidence type="ECO:0000313" key="2">
    <source>
        <dbReference type="Proteomes" id="UP000584670"/>
    </source>
</evidence>
<evidence type="ECO:0000313" key="1">
    <source>
        <dbReference type="EMBL" id="MBC2906491.1"/>
    </source>
</evidence>
<dbReference type="RefSeq" id="WP_186286413.1">
    <property type="nucleotide sequence ID" value="NZ_JACMSF010000052.1"/>
</dbReference>
<dbReference type="AlphaFoldDB" id="A0A7X1J942"/>
<proteinExistence type="predicted"/>
<dbReference type="EMBL" id="JACMSF010000052">
    <property type="protein sequence ID" value="MBC2906491.1"/>
    <property type="molecule type" value="Genomic_DNA"/>
</dbReference>
<sequence length="168" mass="19313">MGLIDKLTGTRYPEDGVVPLSASEVRAALLALNAPDAPYRIRTALTAEKADLVAEWRIPPSASPRLERTVKTRMLLVPERREVRSVDEQWEVKRTGNPPRWVVSRRHSVGQVNWVERQWTYERGPDGRRQKVETFRFGSREVKDPLREAALGAGWTWRGMMFRLGPPR</sequence>
<protein>
    <submittedName>
        <fullName evidence="1">Uncharacterized protein</fullName>
    </submittedName>
</protein>
<dbReference type="Proteomes" id="UP000584670">
    <property type="component" value="Unassembled WGS sequence"/>
</dbReference>
<keyword evidence="2" id="KW-1185">Reference proteome</keyword>
<name>A0A7X1J942_9ACTN</name>
<gene>
    <name evidence="1" type="ORF">H4N64_34145</name>
</gene>
<accession>A0A7X1J942</accession>